<dbReference type="CDD" id="cd00806">
    <property type="entry name" value="TrpRS_core"/>
    <property type="match status" value="1"/>
</dbReference>
<evidence type="ECO:0000256" key="6">
    <source>
        <dbReference type="ARBA" id="ARBA00023146"/>
    </source>
</evidence>
<keyword evidence="6 8" id="KW-0030">Aminoacyl-tRNA synthetase</keyword>
<dbReference type="InterPro" id="IPR002305">
    <property type="entry name" value="aa-tRNA-synth_Ic"/>
</dbReference>
<dbReference type="PROSITE" id="PS00178">
    <property type="entry name" value="AA_TRNA_LIGASE_I"/>
    <property type="match status" value="1"/>
</dbReference>
<dbReference type="InterPro" id="IPR014729">
    <property type="entry name" value="Rossmann-like_a/b/a_fold"/>
</dbReference>
<gene>
    <name evidence="8" type="primary">trpS</name>
    <name evidence="10" type="ORF">A2V68_00835</name>
</gene>
<feature type="binding site" evidence="8">
    <location>
        <position position="135"/>
    </location>
    <ligand>
        <name>L-tryptophan</name>
        <dbReference type="ChEBI" id="CHEBI:57912"/>
    </ligand>
</feature>
<dbReference type="AlphaFoldDB" id="A0A1F4NTT5"/>
<comment type="subcellular location">
    <subcellularLocation>
        <location evidence="8">Cytoplasm</location>
    </subcellularLocation>
</comment>
<dbReference type="Gene3D" id="3.40.50.620">
    <property type="entry name" value="HUPs"/>
    <property type="match status" value="1"/>
</dbReference>
<sequence>MKKTVLSGIQPSGVIHIGNYLGAISQWALYQNKYRNIFCVVDLHAITTPQDPKSLREKTYEVAAIYLAAGLDPKKSIIFVQSHVPAHSELAWIITTISKMGELSRMTQFKDKTTKLRRESIPTGLFIYPTLMAADILLYQANLVPVGEDQKQHVELARDLSQRFNQRFGKTFIVPEPLIRKSGARIMGLDNPEQKMSKSATREMNYIALTDKPATIRKKIIKAVTDSGTAVKFDPKRKGLHNLLTIYKLFSGQSETQIEQHFRGQGYGALKKDLAELIIKKLAPIQKKIAYYMQNKHLLDRILANGAKRADKIAQATLKEVKQKLGLVL</sequence>
<evidence type="ECO:0000256" key="7">
    <source>
        <dbReference type="ARBA" id="ARBA00049929"/>
    </source>
</evidence>
<dbReference type="InterPro" id="IPR050203">
    <property type="entry name" value="Trp-tRNA_synthetase"/>
</dbReference>
<dbReference type="FunFam" id="1.10.240.10:FF:000002">
    <property type="entry name" value="Tryptophan--tRNA ligase"/>
    <property type="match status" value="1"/>
</dbReference>
<dbReference type="SUPFAM" id="SSF52374">
    <property type="entry name" value="Nucleotidylyl transferase"/>
    <property type="match status" value="1"/>
</dbReference>
<comment type="function">
    <text evidence="8">Catalyzes the attachment of tryptophan to tRNA(Trp).</text>
</comment>
<dbReference type="HAMAP" id="MF_00140_B">
    <property type="entry name" value="Trp_tRNA_synth_B"/>
    <property type="match status" value="1"/>
</dbReference>
<dbReference type="InterPro" id="IPR002306">
    <property type="entry name" value="Trp-tRNA-ligase"/>
</dbReference>
<dbReference type="EMBL" id="META01000003">
    <property type="protein sequence ID" value="OGB74292.1"/>
    <property type="molecule type" value="Genomic_DNA"/>
</dbReference>
<evidence type="ECO:0000313" key="11">
    <source>
        <dbReference type="Proteomes" id="UP000176651"/>
    </source>
</evidence>
<organism evidence="10 11">
    <name type="scientific">candidate division Kazan bacterium RBG_13_50_9</name>
    <dbReference type="NCBI Taxonomy" id="1798535"/>
    <lineage>
        <taxon>Bacteria</taxon>
        <taxon>Bacteria division Kazan-3B-28</taxon>
    </lineage>
</organism>
<feature type="binding site" evidence="8">
    <location>
        <begin position="147"/>
        <end position="149"/>
    </location>
    <ligand>
        <name>ATP</name>
        <dbReference type="ChEBI" id="CHEBI:30616"/>
    </ligand>
</feature>
<dbReference type="Pfam" id="PF00579">
    <property type="entry name" value="tRNA-synt_1b"/>
    <property type="match status" value="1"/>
</dbReference>
<evidence type="ECO:0000256" key="8">
    <source>
        <dbReference type="HAMAP-Rule" id="MF_00140"/>
    </source>
</evidence>
<keyword evidence="2 8" id="KW-0436">Ligase</keyword>
<dbReference type="NCBIfam" id="TIGR00233">
    <property type="entry name" value="trpS"/>
    <property type="match status" value="1"/>
</dbReference>
<dbReference type="GO" id="GO:0006436">
    <property type="term" value="P:tryptophanyl-tRNA aminoacylation"/>
    <property type="evidence" value="ECO:0007669"/>
    <property type="project" value="UniProtKB-UniRule"/>
</dbReference>
<evidence type="ECO:0000256" key="5">
    <source>
        <dbReference type="ARBA" id="ARBA00022917"/>
    </source>
</evidence>
<dbReference type="Gene3D" id="1.10.240.10">
    <property type="entry name" value="Tyrosyl-Transfer RNA Synthetase"/>
    <property type="match status" value="1"/>
</dbReference>
<dbReference type="PANTHER" id="PTHR43766:SF1">
    <property type="entry name" value="TRYPTOPHAN--TRNA LIGASE, MITOCHONDRIAL"/>
    <property type="match status" value="1"/>
</dbReference>
<feature type="binding site" evidence="8">
    <location>
        <begin position="195"/>
        <end position="199"/>
    </location>
    <ligand>
        <name>ATP</name>
        <dbReference type="ChEBI" id="CHEBI:30616"/>
    </ligand>
</feature>
<accession>A0A1F4NTT5</accession>
<evidence type="ECO:0000256" key="2">
    <source>
        <dbReference type="ARBA" id="ARBA00022598"/>
    </source>
</evidence>
<dbReference type="InterPro" id="IPR001412">
    <property type="entry name" value="aa-tRNA-synth_I_CS"/>
</dbReference>
<dbReference type="PRINTS" id="PR01039">
    <property type="entry name" value="TRNASYNTHTRP"/>
</dbReference>
<dbReference type="PANTHER" id="PTHR43766">
    <property type="entry name" value="TRYPTOPHAN--TRNA LIGASE, MITOCHONDRIAL"/>
    <property type="match status" value="1"/>
</dbReference>
<dbReference type="Proteomes" id="UP000176651">
    <property type="component" value="Unassembled WGS sequence"/>
</dbReference>
<dbReference type="GO" id="GO:0005829">
    <property type="term" value="C:cytosol"/>
    <property type="evidence" value="ECO:0007669"/>
    <property type="project" value="TreeGrafter"/>
</dbReference>
<keyword evidence="8" id="KW-0963">Cytoplasm</keyword>
<dbReference type="InterPro" id="IPR024109">
    <property type="entry name" value="Trp-tRNA-ligase_bac-type"/>
</dbReference>
<keyword evidence="5 8" id="KW-0648">Protein biosynthesis</keyword>
<feature type="binding site" evidence="8">
    <location>
        <begin position="10"/>
        <end position="12"/>
    </location>
    <ligand>
        <name>ATP</name>
        <dbReference type="ChEBI" id="CHEBI:30616"/>
    </ligand>
</feature>
<name>A0A1F4NTT5_UNCK3</name>
<keyword evidence="4 8" id="KW-0067">ATP-binding</keyword>
<comment type="catalytic activity">
    <reaction evidence="7 8">
        <text>tRNA(Trp) + L-tryptophan + ATP = L-tryptophyl-tRNA(Trp) + AMP + diphosphate + H(+)</text>
        <dbReference type="Rhea" id="RHEA:24080"/>
        <dbReference type="Rhea" id="RHEA-COMP:9671"/>
        <dbReference type="Rhea" id="RHEA-COMP:9705"/>
        <dbReference type="ChEBI" id="CHEBI:15378"/>
        <dbReference type="ChEBI" id="CHEBI:30616"/>
        <dbReference type="ChEBI" id="CHEBI:33019"/>
        <dbReference type="ChEBI" id="CHEBI:57912"/>
        <dbReference type="ChEBI" id="CHEBI:78442"/>
        <dbReference type="ChEBI" id="CHEBI:78535"/>
        <dbReference type="ChEBI" id="CHEBI:456215"/>
        <dbReference type="EC" id="6.1.1.2"/>
    </reaction>
</comment>
<feature type="short sequence motif" description="'KMSKS' region" evidence="8">
    <location>
        <begin position="195"/>
        <end position="199"/>
    </location>
</feature>
<feature type="short sequence motif" description="'HIGH' region" evidence="8">
    <location>
        <begin position="11"/>
        <end position="19"/>
    </location>
</feature>
<dbReference type="STRING" id="1798535.A2V68_00835"/>
<evidence type="ECO:0000256" key="3">
    <source>
        <dbReference type="ARBA" id="ARBA00022741"/>
    </source>
</evidence>
<comment type="subunit">
    <text evidence="8">Homodimer.</text>
</comment>
<dbReference type="GO" id="GO:0005524">
    <property type="term" value="F:ATP binding"/>
    <property type="evidence" value="ECO:0007669"/>
    <property type="project" value="UniProtKB-UniRule"/>
</dbReference>
<evidence type="ECO:0000313" key="10">
    <source>
        <dbReference type="EMBL" id="OGB74292.1"/>
    </source>
</evidence>
<comment type="similarity">
    <text evidence="1 8 9">Belongs to the class-I aminoacyl-tRNA synthetase family.</text>
</comment>
<comment type="caution">
    <text evidence="10">The sequence shown here is derived from an EMBL/GenBank/DDBJ whole genome shotgun (WGS) entry which is preliminary data.</text>
</comment>
<evidence type="ECO:0000256" key="4">
    <source>
        <dbReference type="ARBA" id="ARBA00022840"/>
    </source>
</evidence>
<dbReference type="GO" id="GO:0004830">
    <property type="term" value="F:tryptophan-tRNA ligase activity"/>
    <property type="evidence" value="ECO:0007669"/>
    <property type="project" value="UniProtKB-UniRule"/>
</dbReference>
<dbReference type="EC" id="6.1.1.2" evidence="8"/>
<feature type="binding site" evidence="8">
    <location>
        <position position="186"/>
    </location>
    <ligand>
        <name>ATP</name>
        <dbReference type="ChEBI" id="CHEBI:30616"/>
    </ligand>
</feature>
<protein>
    <recommendedName>
        <fullName evidence="8">Tryptophan--tRNA ligase</fullName>
        <ecNumber evidence="8">6.1.1.2</ecNumber>
    </recommendedName>
    <alternativeName>
        <fullName evidence="8">Tryptophanyl-tRNA synthetase</fullName>
        <shortName evidence="8">TrpRS</shortName>
    </alternativeName>
</protein>
<keyword evidence="3 8" id="KW-0547">Nucleotide-binding</keyword>
<evidence type="ECO:0000256" key="1">
    <source>
        <dbReference type="ARBA" id="ARBA00005594"/>
    </source>
</evidence>
<reference evidence="10 11" key="1">
    <citation type="journal article" date="2016" name="Nat. Commun.">
        <title>Thousands of microbial genomes shed light on interconnected biogeochemical processes in an aquifer system.</title>
        <authorList>
            <person name="Anantharaman K."/>
            <person name="Brown C.T."/>
            <person name="Hug L.A."/>
            <person name="Sharon I."/>
            <person name="Castelle C.J."/>
            <person name="Probst A.J."/>
            <person name="Thomas B.C."/>
            <person name="Singh A."/>
            <person name="Wilkins M.J."/>
            <person name="Karaoz U."/>
            <person name="Brodie E.L."/>
            <person name="Williams K.H."/>
            <person name="Hubbard S.S."/>
            <person name="Banfield J.F."/>
        </authorList>
    </citation>
    <scope>NUCLEOTIDE SEQUENCE [LARGE SCALE GENOMIC DNA]</scope>
</reference>
<evidence type="ECO:0000256" key="9">
    <source>
        <dbReference type="RuleBase" id="RU363036"/>
    </source>
</evidence>
<feature type="binding site" evidence="8">
    <location>
        <begin position="18"/>
        <end position="19"/>
    </location>
    <ligand>
        <name>ATP</name>
        <dbReference type="ChEBI" id="CHEBI:30616"/>
    </ligand>
</feature>
<proteinExistence type="inferred from homology"/>